<name>A0A3M0A7F1_9GAMM</name>
<keyword evidence="1" id="KW-1133">Transmembrane helix</keyword>
<evidence type="ECO:0000313" key="2">
    <source>
        <dbReference type="EMBL" id="RMA78395.1"/>
    </source>
</evidence>
<organism evidence="2 3">
    <name type="scientific">Umboniibacter marinipuniceus</name>
    <dbReference type="NCBI Taxonomy" id="569599"/>
    <lineage>
        <taxon>Bacteria</taxon>
        <taxon>Pseudomonadati</taxon>
        <taxon>Pseudomonadota</taxon>
        <taxon>Gammaproteobacteria</taxon>
        <taxon>Cellvibrionales</taxon>
        <taxon>Cellvibrionaceae</taxon>
        <taxon>Umboniibacter</taxon>
    </lineage>
</organism>
<feature type="transmembrane region" description="Helical" evidence="1">
    <location>
        <begin position="12"/>
        <end position="39"/>
    </location>
</feature>
<dbReference type="RefSeq" id="WP_121877637.1">
    <property type="nucleotide sequence ID" value="NZ_REFJ01000006.1"/>
</dbReference>
<evidence type="ECO:0000256" key="1">
    <source>
        <dbReference type="SAM" id="Phobius"/>
    </source>
</evidence>
<evidence type="ECO:0000313" key="3">
    <source>
        <dbReference type="Proteomes" id="UP000267187"/>
    </source>
</evidence>
<keyword evidence="1" id="KW-0472">Membrane</keyword>
<keyword evidence="1" id="KW-0812">Transmembrane</keyword>
<dbReference type="Proteomes" id="UP000267187">
    <property type="component" value="Unassembled WGS sequence"/>
</dbReference>
<dbReference type="EMBL" id="REFJ01000006">
    <property type="protein sequence ID" value="RMA78395.1"/>
    <property type="molecule type" value="Genomic_DNA"/>
</dbReference>
<keyword evidence="3" id="KW-1185">Reference proteome</keyword>
<gene>
    <name evidence="2" type="ORF">DFR27_2326</name>
</gene>
<proteinExistence type="predicted"/>
<accession>A0A3M0A7F1</accession>
<sequence>MNIIASRSSPAAAGFSLVSLLVGTLISALILTALIDFVLSQNRFAYSLSKQAEQSARQLQLAEQLMSSVERAMNRSCLDFAIPSPLLTLSDDKSVVGLLVAEPQDRAYWQLVSDQVRLYSSRKLAPGDWLVSPYCGGAELAIAEPPLPSVSNGFYRYDLGACSGQRENCLYRNQQTVGELVFLRKQQWLFTDATGQLSLREHRHPWRQLNGPNQSSALSSELVSTGGATSTIGFYAGAWDWAWYDGDWLHWRYDDNTVSPQLIAMQLKNDHGGLQLMVGAPAQRRVWPQLATGQSMQLTQPIQSIQSIKLTQSTQSIQLAQATRPTFSTLPSEVRGG</sequence>
<protein>
    <submittedName>
        <fullName evidence="2">Uncharacterized protein</fullName>
    </submittedName>
</protein>
<dbReference type="AlphaFoldDB" id="A0A3M0A7F1"/>
<comment type="caution">
    <text evidence="2">The sequence shown here is derived from an EMBL/GenBank/DDBJ whole genome shotgun (WGS) entry which is preliminary data.</text>
</comment>
<reference evidence="2 3" key="1">
    <citation type="submission" date="2018-10" db="EMBL/GenBank/DDBJ databases">
        <title>Genomic Encyclopedia of Type Strains, Phase IV (KMG-IV): sequencing the most valuable type-strain genomes for metagenomic binning, comparative biology and taxonomic classification.</title>
        <authorList>
            <person name="Goeker M."/>
        </authorList>
    </citation>
    <scope>NUCLEOTIDE SEQUENCE [LARGE SCALE GENOMIC DNA]</scope>
    <source>
        <strain evidence="2 3">DSM 25080</strain>
    </source>
</reference>